<keyword evidence="2" id="KW-1185">Reference proteome</keyword>
<sequence length="382" mass="42145">MNNVAYRSNSGPFAPWRREQKGCIILIISLLNGLLLANSVSGQSLVGAWIGVEQQIDSGFVCPLPLFLQVRSDSTYTLSLIDKAATAPRSTWGMTDNRLRLDTAVFLPGQVQITATDLKVQGATPMVFRRVQPTAFSGGETTVRSVLANRIWQQSQVRYHFHEGGQLCVEDQLTGDRAIRCWTVTECNGSVFVVVKGNRGDCSRSYDVPIQVLAFTDKKLTVSKLTAADSSPYSLTAGGLLPAGKNCEAIGFQLCSSCFYIPYEQAGLLEKKGPPGRLYAVRQQLMADFKANNVPRQTGIVQVRCLVNCEGKAGQFTATTYGPDYQRNHFDPQITNQLLTILRTHFATGWRPGRIRAIERPLDYQATITIRLVDGQITDVFL</sequence>
<evidence type="ECO:0000313" key="2">
    <source>
        <dbReference type="Proteomes" id="UP000664628"/>
    </source>
</evidence>
<evidence type="ECO:0000313" key="1">
    <source>
        <dbReference type="EMBL" id="MBO0948908.1"/>
    </source>
</evidence>
<protein>
    <submittedName>
        <fullName evidence="1">Uncharacterized protein</fullName>
    </submittedName>
</protein>
<reference evidence="1 2" key="1">
    <citation type="submission" date="2021-03" db="EMBL/GenBank/DDBJ databases">
        <title>Fibrella sp. HMF5405 genome sequencing and assembly.</title>
        <authorList>
            <person name="Kang H."/>
            <person name="Kim H."/>
            <person name="Bae S."/>
            <person name="Joh K."/>
        </authorList>
    </citation>
    <scope>NUCLEOTIDE SEQUENCE [LARGE SCALE GENOMIC DNA]</scope>
    <source>
        <strain evidence="1 2">HMF5405</strain>
    </source>
</reference>
<organism evidence="1 2">
    <name type="scientific">Fibrella forsythiae</name>
    <dbReference type="NCBI Taxonomy" id="2817061"/>
    <lineage>
        <taxon>Bacteria</taxon>
        <taxon>Pseudomonadati</taxon>
        <taxon>Bacteroidota</taxon>
        <taxon>Cytophagia</taxon>
        <taxon>Cytophagales</taxon>
        <taxon>Spirosomataceae</taxon>
        <taxon>Fibrella</taxon>
    </lineage>
</organism>
<name>A0ABS3JFX7_9BACT</name>
<dbReference type="RefSeq" id="WP_207328851.1">
    <property type="nucleotide sequence ID" value="NZ_JAFMYW010000002.1"/>
</dbReference>
<gene>
    <name evidence="1" type="ORF">J2I46_09970</name>
</gene>
<dbReference type="Proteomes" id="UP000664628">
    <property type="component" value="Unassembled WGS sequence"/>
</dbReference>
<comment type="caution">
    <text evidence="1">The sequence shown here is derived from an EMBL/GenBank/DDBJ whole genome shotgun (WGS) entry which is preliminary data.</text>
</comment>
<proteinExistence type="predicted"/>
<dbReference type="EMBL" id="JAFMYW010000002">
    <property type="protein sequence ID" value="MBO0948908.1"/>
    <property type="molecule type" value="Genomic_DNA"/>
</dbReference>
<accession>A0ABS3JFX7</accession>